<dbReference type="Proteomes" id="UP000436181">
    <property type="component" value="Unassembled WGS sequence"/>
</dbReference>
<feature type="transmembrane region" description="Helical" evidence="1">
    <location>
        <begin position="142"/>
        <end position="168"/>
    </location>
</feature>
<dbReference type="PROSITE" id="PS51257">
    <property type="entry name" value="PROKAR_LIPOPROTEIN"/>
    <property type="match status" value="1"/>
</dbReference>
<protein>
    <submittedName>
        <fullName evidence="2">Uncharacterized protein</fullName>
    </submittedName>
</protein>
<feature type="transmembrane region" description="Helical" evidence="1">
    <location>
        <begin position="85"/>
        <end position="106"/>
    </location>
</feature>
<dbReference type="EMBL" id="WBZJ01000001">
    <property type="protein sequence ID" value="KAB3522728.1"/>
    <property type="molecule type" value="Genomic_DNA"/>
</dbReference>
<feature type="transmembrane region" description="Helical" evidence="1">
    <location>
        <begin position="12"/>
        <end position="32"/>
    </location>
</feature>
<organism evidence="2 3">
    <name type="scientific">Corynebacterium zhongnanshanii</name>
    <dbReference type="NCBI Taxonomy" id="2768834"/>
    <lineage>
        <taxon>Bacteria</taxon>
        <taxon>Bacillati</taxon>
        <taxon>Actinomycetota</taxon>
        <taxon>Actinomycetes</taxon>
        <taxon>Mycobacteriales</taxon>
        <taxon>Corynebacteriaceae</taxon>
        <taxon>Corynebacterium</taxon>
    </lineage>
</organism>
<keyword evidence="1" id="KW-0812">Transmembrane</keyword>
<feature type="transmembrane region" description="Helical" evidence="1">
    <location>
        <begin position="44"/>
        <end position="65"/>
    </location>
</feature>
<reference evidence="2 3" key="1">
    <citation type="submission" date="2019-10" db="EMBL/GenBank/DDBJ databases">
        <title>Corynebacterium sp novel species isolated from the respiratory tract of Marmot.</title>
        <authorList>
            <person name="Zhang G."/>
        </authorList>
    </citation>
    <scope>NUCLEOTIDE SEQUENCE [LARGE SCALE GENOMIC DNA]</scope>
    <source>
        <strain evidence="2 3">336</strain>
    </source>
</reference>
<proteinExistence type="predicted"/>
<sequence>MYQGNYRFDDFMWSSTIFVVVPTLICLVVFWLSCGKEVAFRSKLLKGELYAFCVGFMSAACWLSWNSYSTLETFVKYGPPADYPVWQIICCGATVIIGSLFISHFFSQCYPDVLAISLLTGAGFAIAFACGASFGVTAQEGIGIVFSFVGITILCLVVNVTTFSVVLLKRHVKQRKDRYKS</sequence>
<accession>A0ABQ6VEK0</accession>
<feature type="transmembrane region" description="Helical" evidence="1">
    <location>
        <begin position="113"/>
        <end position="136"/>
    </location>
</feature>
<keyword evidence="3" id="KW-1185">Reference proteome</keyword>
<name>A0ABQ6VEK0_9CORY</name>
<keyword evidence="1" id="KW-1133">Transmembrane helix</keyword>
<comment type="caution">
    <text evidence="2">The sequence shown here is derived from an EMBL/GenBank/DDBJ whole genome shotgun (WGS) entry which is preliminary data.</text>
</comment>
<dbReference type="RefSeq" id="WP_151842282.1">
    <property type="nucleotide sequence ID" value="NZ_CP061033.1"/>
</dbReference>
<evidence type="ECO:0000313" key="2">
    <source>
        <dbReference type="EMBL" id="KAB3522728.1"/>
    </source>
</evidence>
<evidence type="ECO:0000313" key="3">
    <source>
        <dbReference type="Proteomes" id="UP000436181"/>
    </source>
</evidence>
<gene>
    <name evidence="2" type="ORF">F8377_00655</name>
</gene>
<keyword evidence="1" id="KW-0472">Membrane</keyword>
<evidence type="ECO:0000256" key="1">
    <source>
        <dbReference type="SAM" id="Phobius"/>
    </source>
</evidence>